<proteinExistence type="predicted"/>
<sequence length="138" mass="15478">MRLSKPRGFTLLEVLVAATIMFTVLSLSALAVKTYRASSAKAERRIHLLSYINLVTPQIQTKLKQSSDDSVATGTGQFGDLSYQWQAEVIAHKAAPRQMNPDTGQFEVTPKRFKLYQVQLQLTSQGLTIEKSYTEVVW</sequence>
<dbReference type="Proteomes" id="UP001589813">
    <property type="component" value="Unassembled WGS sequence"/>
</dbReference>
<dbReference type="EMBL" id="JBHLXP010000005">
    <property type="protein sequence ID" value="MFC0050124.1"/>
    <property type="molecule type" value="Genomic_DNA"/>
</dbReference>
<keyword evidence="2" id="KW-1185">Reference proteome</keyword>
<dbReference type="PROSITE" id="PS00409">
    <property type="entry name" value="PROKAR_NTER_METHYL"/>
    <property type="match status" value="1"/>
</dbReference>
<protein>
    <submittedName>
        <fullName evidence="1">Prepilin-type N-terminal cleavage/methylation domain-containing protein</fullName>
    </submittedName>
</protein>
<gene>
    <name evidence="1" type="ORF">ACFFJP_17625</name>
</gene>
<evidence type="ECO:0000313" key="1">
    <source>
        <dbReference type="EMBL" id="MFC0050124.1"/>
    </source>
</evidence>
<dbReference type="NCBIfam" id="TIGR02532">
    <property type="entry name" value="IV_pilin_GFxxxE"/>
    <property type="match status" value="1"/>
</dbReference>
<organism evidence="1 2">
    <name type="scientific">Rheinheimera tilapiae</name>
    <dbReference type="NCBI Taxonomy" id="875043"/>
    <lineage>
        <taxon>Bacteria</taxon>
        <taxon>Pseudomonadati</taxon>
        <taxon>Pseudomonadota</taxon>
        <taxon>Gammaproteobacteria</taxon>
        <taxon>Chromatiales</taxon>
        <taxon>Chromatiaceae</taxon>
        <taxon>Rheinheimera</taxon>
    </lineage>
</organism>
<reference evidence="1 2" key="1">
    <citation type="submission" date="2024-09" db="EMBL/GenBank/DDBJ databases">
        <authorList>
            <person name="Sun Q."/>
            <person name="Mori K."/>
        </authorList>
    </citation>
    <scope>NUCLEOTIDE SEQUENCE [LARGE SCALE GENOMIC DNA]</scope>
    <source>
        <strain evidence="1 2">KCTC 23315</strain>
    </source>
</reference>
<dbReference type="Pfam" id="PF07963">
    <property type="entry name" value="N_methyl"/>
    <property type="match status" value="1"/>
</dbReference>
<dbReference type="RefSeq" id="WP_377247315.1">
    <property type="nucleotide sequence ID" value="NZ_JBHLXP010000005.1"/>
</dbReference>
<accession>A0ABV6BIE7</accession>
<evidence type="ECO:0000313" key="2">
    <source>
        <dbReference type="Proteomes" id="UP001589813"/>
    </source>
</evidence>
<name>A0ABV6BIE7_9GAMM</name>
<dbReference type="InterPro" id="IPR012902">
    <property type="entry name" value="N_methyl_site"/>
</dbReference>
<comment type="caution">
    <text evidence="1">The sequence shown here is derived from an EMBL/GenBank/DDBJ whole genome shotgun (WGS) entry which is preliminary data.</text>
</comment>